<proteinExistence type="predicted"/>
<protein>
    <recommendedName>
        <fullName evidence="3">Lipoprotein</fullName>
    </recommendedName>
</protein>
<dbReference type="AlphaFoldDB" id="A0A4P9J0Y5"/>
<dbReference type="KEGG" id="pdv:FFU37_08615"/>
<dbReference type="RefSeq" id="WP_138489283.1">
    <property type="nucleotide sequence ID" value="NZ_CP040558.1"/>
</dbReference>
<dbReference type="GeneID" id="88775705"/>
<reference evidence="1 2" key="1">
    <citation type="submission" date="2019-05" db="EMBL/GenBank/DDBJ databases">
        <title>Complete genome sequence of Pseudoalteromonas sp. 16-SW-7(T) isolated from the Okhotsk Sea, Russia.</title>
        <authorList>
            <person name="Nguyen T.H."/>
            <person name="Nedashkovskaya O.I."/>
            <person name="Kim S.-G."/>
        </authorList>
    </citation>
    <scope>NUCLEOTIDE SEQUENCE [LARGE SCALE GENOMIC DNA]</scope>
    <source>
        <strain evidence="1 2">16-SW-7</strain>
    </source>
</reference>
<sequence>MKNIVVLFILVTLTGCGVMKDIHIEEQEEYFRLAIKPIRKIIPSNPQIVFNVSGKFEPFKTEEIEITNIKVVPENIRGNNCNPAYPQIYYYYCDVGITYASYYEDRFDNHEKNDRGHNFTATFSLQNYYTTKAYRYSETTNQKKVARTSIVTLPFWEKYREDIIRVSSAAKKYQKLNKQVYTNLGPEYSKLDLLRIHLEPDNNFSLEKLISIIEESSDEQTLITRYKRKMNEKISSEKHKEEQKNLRLRKQEKLRLKTEEKIRLEKLAQEKFNNHQINVLSSQNKVNKKVWENRISVLNASNRGDKICSYIDNKVGFIEDIVEDKVKVLWKAKIISEDGFAFGNLPFSVMDRKIRGAMNYEFTSINDVTWVSKDSVSTCDFNI</sequence>
<dbReference type="EMBL" id="CP040558">
    <property type="protein sequence ID" value="QCU74521.1"/>
    <property type="molecule type" value="Genomic_DNA"/>
</dbReference>
<organism evidence="1 2">
    <name type="scientific">Pseudoalteromonas distincta</name>
    <dbReference type="NCBI Taxonomy" id="77608"/>
    <lineage>
        <taxon>Bacteria</taxon>
        <taxon>Pseudomonadati</taxon>
        <taxon>Pseudomonadota</taxon>
        <taxon>Gammaproteobacteria</taxon>
        <taxon>Alteromonadales</taxon>
        <taxon>Pseudoalteromonadaceae</taxon>
        <taxon>Pseudoalteromonas</taxon>
    </lineage>
</organism>
<accession>A0A4P9J0Y5</accession>
<name>A0A4P9J0Y5_9GAMM</name>
<gene>
    <name evidence="1" type="ORF">FFU37_08615</name>
</gene>
<evidence type="ECO:0000313" key="2">
    <source>
        <dbReference type="Proteomes" id="UP000310065"/>
    </source>
</evidence>
<dbReference type="Proteomes" id="UP000310065">
    <property type="component" value="Chromosome L1"/>
</dbReference>
<evidence type="ECO:0000313" key="1">
    <source>
        <dbReference type="EMBL" id="QCU74521.1"/>
    </source>
</evidence>
<dbReference type="PROSITE" id="PS51257">
    <property type="entry name" value="PROKAR_LIPOPROTEIN"/>
    <property type="match status" value="1"/>
</dbReference>
<evidence type="ECO:0008006" key="3">
    <source>
        <dbReference type="Google" id="ProtNLM"/>
    </source>
</evidence>